<keyword evidence="2" id="KW-0378">Hydrolase</keyword>
<organism evidence="2 3">
    <name type="scientific">Gordonia iterans</name>
    <dbReference type="NCBI Taxonomy" id="1004901"/>
    <lineage>
        <taxon>Bacteria</taxon>
        <taxon>Bacillati</taxon>
        <taxon>Actinomycetota</taxon>
        <taxon>Actinomycetes</taxon>
        <taxon>Mycobacteriales</taxon>
        <taxon>Gordoniaceae</taxon>
        <taxon>Gordonia</taxon>
    </lineage>
</organism>
<name>A0A2S0KD49_9ACTN</name>
<keyword evidence="3" id="KW-1185">Reference proteome</keyword>
<evidence type="ECO:0000313" key="2">
    <source>
        <dbReference type="EMBL" id="AVL99599.1"/>
    </source>
</evidence>
<dbReference type="Pfam" id="PF02720">
    <property type="entry name" value="DUF222"/>
    <property type="match status" value="1"/>
</dbReference>
<gene>
    <name evidence="2" type="ORF">C6V83_04190</name>
</gene>
<evidence type="ECO:0000259" key="1">
    <source>
        <dbReference type="Pfam" id="PF02720"/>
    </source>
</evidence>
<keyword evidence="2" id="KW-0255">Endonuclease</keyword>
<dbReference type="Proteomes" id="UP000239814">
    <property type="component" value="Chromosome"/>
</dbReference>
<evidence type="ECO:0000313" key="3">
    <source>
        <dbReference type="Proteomes" id="UP000239814"/>
    </source>
</evidence>
<dbReference type="GO" id="GO:0004519">
    <property type="term" value="F:endonuclease activity"/>
    <property type="evidence" value="ECO:0007669"/>
    <property type="project" value="UniProtKB-KW"/>
</dbReference>
<dbReference type="RefSeq" id="WP_105941334.1">
    <property type="nucleotide sequence ID" value="NZ_CP027433.1"/>
</dbReference>
<keyword evidence="2" id="KW-0540">Nuclease</keyword>
<proteinExistence type="predicted"/>
<dbReference type="EMBL" id="CP027433">
    <property type="protein sequence ID" value="AVL99599.1"/>
    <property type="molecule type" value="Genomic_DNA"/>
</dbReference>
<feature type="domain" description="DUF222" evidence="1">
    <location>
        <begin position="73"/>
        <end position="356"/>
    </location>
</feature>
<dbReference type="AlphaFoldDB" id="A0A2S0KD49"/>
<reference evidence="2 3" key="1">
    <citation type="submission" date="2018-03" db="EMBL/GenBank/DDBJ databases">
        <title>Characteristics and genome of n-alkane degrading marine bacteria Gordonia iterans isolated from crude oil contaminated in Tae-an, South Korea.</title>
        <authorList>
            <person name="Lee S.-S."/>
            <person name="Kim H."/>
        </authorList>
    </citation>
    <scope>NUCLEOTIDE SEQUENCE [LARGE SCALE GENOMIC DNA]</scope>
    <source>
        <strain evidence="2 3">Co17</strain>
    </source>
</reference>
<dbReference type="InterPro" id="IPR003870">
    <property type="entry name" value="DUF222"/>
</dbReference>
<dbReference type="KEGG" id="git:C6V83_04190"/>
<dbReference type="OrthoDB" id="4774794at2"/>
<protein>
    <submittedName>
        <fullName evidence="2">HNH endonuclease</fullName>
    </submittedName>
</protein>
<sequence>MSGGTTAWPAMDLSAVGIGPVSEGLAEPDQMNAFLRVVCDTRAGESYLMWRRYMAIAEMVDLAVGWAADADADREAHRVLEPRTMVAARVQVGLSVGSGGAQAMVDRAEAARDRIPHCGELLRDGVVSVQTFSLLVFETAAVTDRELLALIDLTLAQALRELGAVSNSRAQKTARSVVRRIDPEGARRDREQARAAERVQSFPVGGDMATIAITGSCEDVAQAEAGVEATAAGVCENDPRSVAARRSAAALARLKGVAFTCACGADDCAARLSQEEIDARCARLVVHVVCPGSTLEGGDEPGVLDGYGAIDAGLVRDIVAREDVAVRTLDLAELSKATARAADRYRPTAACEVAVRTLFGQCTWPGCSRQAWRCDLDHVCEYNHADPAAGGATCFCNLNPKCEFHHLIKTFGEGWLDDQVIDAHGVIWTEVSTPEGFTVRSQALNTWLLPDLGLIPCTHGEPLVPGVPVAGEEPMRTSTRLEAKHAYRMRLRAEHRRAAQSSSVNIIAPMFDDDTPPPY</sequence>
<accession>A0A2S0KD49</accession>